<dbReference type="AlphaFoldDB" id="A0A066Z0H8"/>
<evidence type="ECO:0000313" key="3">
    <source>
        <dbReference type="Proteomes" id="UP000027178"/>
    </source>
</evidence>
<dbReference type="PATRIC" id="fig|1348663.4.peg.1045"/>
<dbReference type="EMBL" id="JNBY01000050">
    <property type="protein sequence ID" value="KDN87012.1"/>
    <property type="molecule type" value="Genomic_DNA"/>
</dbReference>
<feature type="compositionally biased region" description="Low complexity" evidence="1">
    <location>
        <begin position="27"/>
        <end position="54"/>
    </location>
</feature>
<dbReference type="HOGENOM" id="CLU_2508306_0_0_11"/>
<feature type="compositionally biased region" description="Polar residues" evidence="1">
    <location>
        <begin position="75"/>
        <end position="85"/>
    </location>
</feature>
<protein>
    <submittedName>
        <fullName evidence="2">Uncharacterized protein</fullName>
    </submittedName>
</protein>
<reference evidence="2 3" key="1">
    <citation type="submission" date="2014-05" db="EMBL/GenBank/DDBJ databases">
        <title>Draft Genome Sequence of Kitasatospora cheerisanensis KCTC 2395.</title>
        <authorList>
            <person name="Nam D.H."/>
        </authorList>
    </citation>
    <scope>NUCLEOTIDE SEQUENCE [LARGE SCALE GENOMIC DNA]</scope>
    <source>
        <strain evidence="2 3">KCTC 2395</strain>
    </source>
</reference>
<proteinExistence type="predicted"/>
<gene>
    <name evidence="2" type="ORF">KCH_10970</name>
</gene>
<sequence>MTGVREIPAAVDASERLRSAGRDVVLGTGSSAASPPTATSAPSGTPAAASTSSPRAPPSRRTVVDAAGREAADVTSGSRSTPPSP</sequence>
<evidence type="ECO:0000313" key="2">
    <source>
        <dbReference type="EMBL" id="KDN87012.1"/>
    </source>
</evidence>
<keyword evidence="3" id="KW-1185">Reference proteome</keyword>
<evidence type="ECO:0000256" key="1">
    <source>
        <dbReference type="SAM" id="MobiDB-lite"/>
    </source>
</evidence>
<dbReference type="Proteomes" id="UP000027178">
    <property type="component" value="Unassembled WGS sequence"/>
</dbReference>
<feature type="region of interest" description="Disordered" evidence="1">
    <location>
        <begin position="1"/>
        <end position="85"/>
    </location>
</feature>
<organism evidence="2 3">
    <name type="scientific">Kitasatospora cheerisanensis KCTC 2395</name>
    <dbReference type="NCBI Taxonomy" id="1348663"/>
    <lineage>
        <taxon>Bacteria</taxon>
        <taxon>Bacillati</taxon>
        <taxon>Actinomycetota</taxon>
        <taxon>Actinomycetes</taxon>
        <taxon>Kitasatosporales</taxon>
        <taxon>Streptomycetaceae</taxon>
        <taxon>Kitasatospora</taxon>
    </lineage>
</organism>
<comment type="caution">
    <text evidence="2">The sequence shown here is derived from an EMBL/GenBank/DDBJ whole genome shotgun (WGS) entry which is preliminary data.</text>
</comment>
<name>A0A066Z0H8_9ACTN</name>
<accession>A0A066Z0H8</accession>